<sequence>MNELQSRYSREGFAVLGFPCNQFGFQENVYNEEILNSLKYVRPGKGFEPNFQLTRKIEVNGDNEDPIFTFLKAKLPRPADGQELLIDQNRFIVWNPVSRNDVGWNFEKFLIDRDGEPYKRYSNAYFTIDLAEDIEFLLQKV</sequence>
<reference evidence="9" key="1">
    <citation type="journal article" date="2006" name="Science">
        <title>Ancient noncoding elements conserved in the human genome.</title>
        <authorList>
            <person name="Venkatesh B."/>
            <person name="Kirkness E.F."/>
            <person name="Loh Y.H."/>
            <person name="Halpern A.L."/>
            <person name="Lee A.P."/>
            <person name="Johnson J."/>
            <person name="Dandona N."/>
            <person name="Viswanathan L.D."/>
            <person name="Tay A."/>
            <person name="Venter J.C."/>
            <person name="Strausberg R.L."/>
            <person name="Brenner S."/>
        </authorList>
    </citation>
    <scope>NUCLEOTIDE SEQUENCE [LARGE SCALE GENOMIC DNA]</scope>
</reference>
<dbReference type="Ensembl" id="ENSCMIT00000044545.1">
    <property type="protein sequence ID" value="ENSCMIP00000043916.1"/>
    <property type="gene ID" value="ENSCMIG00000018191.1"/>
</dbReference>
<protein>
    <recommendedName>
        <fullName evidence="7">Glutathione peroxidase</fullName>
    </recommendedName>
</protein>
<dbReference type="STRING" id="7868.ENSCMIP00000043916"/>
<accession>A0A4W3JXX9</accession>
<dbReference type="OMA" id="DESMAFM"/>
<keyword evidence="9" id="KW-1185">Reference proteome</keyword>
<evidence type="ECO:0000256" key="4">
    <source>
        <dbReference type="ARBA" id="ARBA00022559"/>
    </source>
</evidence>
<keyword evidence="6 7" id="KW-0560">Oxidoreductase</keyword>
<name>A0A4W3JXX9_CALMI</name>
<dbReference type="Pfam" id="PF00255">
    <property type="entry name" value="GSHPx"/>
    <property type="match status" value="1"/>
</dbReference>
<dbReference type="InterPro" id="IPR029760">
    <property type="entry name" value="GPX_CS"/>
</dbReference>
<dbReference type="AlphaFoldDB" id="A0A4W3JXX9"/>
<dbReference type="PIRSF" id="PIRSF000303">
    <property type="entry name" value="Glutathion_perox"/>
    <property type="match status" value="1"/>
</dbReference>
<dbReference type="SUPFAM" id="SSF52833">
    <property type="entry name" value="Thioredoxin-like"/>
    <property type="match status" value="1"/>
</dbReference>
<organism evidence="8 9">
    <name type="scientific">Callorhinchus milii</name>
    <name type="common">Ghost shark</name>
    <dbReference type="NCBI Taxonomy" id="7868"/>
    <lineage>
        <taxon>Eukaryota</taxon>
        <taxon>Metazoa</taxon>
        <taxon>Chordata</taxon>
        <taxon>Craniata</taxon>
        <taxon>Vertebrata</taxon>
        <taxon>Chondrichthyes</taxon>
        <taxon>Holocephali</taxon>
        <taxon>Chimaeriformes</taxon>
        <taxon>Callorhinchidae</taxon>
        <taxon>Callorhinchus</taxon>
    </lineage>
</organism>
<evidence type="ECO:0000313" key="9">
    <source>
        <dbReference type="Proteomes" id="UP000314986"/>
    </source>
</evidence>
<evidence type="ECO:0000256" key="7">
    <source>
        <dbReference type="RuleBase" id="RU000499"/>
    </source>
</evidence>
<reference evidence="9" key="2">
    <citation type="journal article" date="2007" name="PLoS Biol.">
        <title>Survey sequencing and comparative analysis of the elephant shark (Callorhinchus milii) genome.</title>
        <authorList>
            <person name="Venkatesh B."/>
            <person name="Kirkness E.F."/>
            <person name="Loh Y.H."/>
            <person name="Halpern A.L."/>
            <person name="Lee A.P."/>
            <person name="Johnson J."/>
            <person name="Dandona N."/>
            <person name="Viswanathan L.D."/>
            <person name="Tay A."/>
            <person name="Venter J.C."/>
            <person name="Strausberg R.L."/>
            <person name="Brenner S."/>
        </authorList>
    </citation>
    <scope>NUCLEOTIDE SEQUENCE [LARGE SCALE GENOMIC DNA]</scope>
</reference>
<evidence type="ECO:0000256" key="2">
    <source>
        <dbReference type="ARBA" id="ARBA00006926"/>
    </source>
</evidence>
<comment type="subcellular location">
    <subcellularLocation>
        <location evidence="1">Secreted</location>
    </subcellularLocation>
</comment>
<proteinExistence type="inferred from homology"/>
<dbReference type="GeneTree" id="ENSGT00940000156150"/>
<evidence type="ECO:0000256" key="3">
    <source>
        <dbReference type="ARBA" id="ARBA00022525"/>
    </source>
</evidence>
<dbReference type="Gene3D" id="3.40.30.10">
    <property type="entry name" value="Glutaredoxin"/>
    <property type="match status" value="1"/>
</dbReference>
<dbReference type="PRINTS" id="PR01011">
    <property type="entry name" value="GLUTPROXDASE"/>
</dbReference>
<dbReference type="GO" id="GO:0006979">
    <property type="term" value="P:response to oxidative stress"/>
    <property type="evidence" value="ECO:0007669"/>
    <property type="project" value="InterPro"/>
</dbReference>
<evidence type="ECO:0000313" key="8">
    <source>
        <dbReference type="Ensembl" id="ENSCMIP00000043916.1"/>
    </source>
</evidence>
<keyword evidence="4 7" id="KW-0575">Peroxidase</keyword>
<evidence type="ECO:0000256" key="1">
    <source>
        <dbReference type="ARBA" id="ARBA00004613"/>
    </source>
</evidence>
<keyword evidence="5" id="KW-0732">Signal</keyword>
<dbReference type="PROSITE" id="PS00763">
    <property type="entry name" value="GLUTATHIONE_PEROXID_2"/>
    <property type="match status" value="1"/>
</dbReference>
<dbReference type="InterPro" id="IPR036249">
    <property type="entry name" value="Thioredoxin-like_sf"/>
</dbReference>
<dbReference type="PANTHER" id="PTHR11592:SF88">
    <property type="entry name" value="GLUTATHIONE PEROXIDASE-RELATED"/>
    <property type="match status" value="1"/>
</dbReference>
<reference evidence="8" key="5">
    <citation type="submission" date="2025-09" db="UniProtKB">
        <authorList>
            <consortium name="Ensembl"/>
        </authorList>
    </citation>
    <scope>IDENTIFICATION</scope>
</reference>
<reference evidence="9" key="3">
    <citation type="journal article" date="2014" name="Nature">
        <title>Elephant shark genome provides unique insights into gnathostome evolution.</title>
        <authorList>
            <consortium name="International Elephant Shark Genome Sequencing Consortium"/>
            <person name="Venkatesh B."/>
            <person name="Lee A.P."/>
            <person name="Ravi V."/>
            <person name="Maurya A.K."/>
            <person name="Lian M.M."/>
            <person name="Swann J.B."/>
            <person name="Ohta Y."/>
            <person name="Flajnik M.F."/>
            <person name="Sutoh Y."/>
            <person name="Kasahara M."/>
            <person name="Hoon S."/>
            <person name="Gangu V."/>
            <person name="Roy S.W."/>
            <person name="Irimia M."/>
            <person name="Korzh V."/>
            <person name="Kondrychyn I."/>
            <person name="Lim Z.W."/>
            <person name="Tay B.H."/>
            <person name="Tohari S."/>
            <person name="Kong K.W."/>
            <person name="Ho S."/>
            <person name="Lorente-Galdos B."/>
            <person name="Quilez J."/>
            <person name="Marques-Bonet T."/>
            <person name="Raney B.J."/>
            <person name="Ingham P.W."/>
            <person name="Tay A."/>
            <person name="Hillier L.W."/>
            <person name="Minx P."/>
            <person name="Boehm T."/>
            <person name="Wilson R.K."/>
            <person name="Brenner S."/>
            <person name="Warren W.C."/>
        </authorList>
    </citation>
    <scope>NUCLEOTIDE SEQUENCE [LARGE SCALE GENOMIC DNA]</scope>
</reference>
<comment type="similarity">
    <text evidence="2 7">Belongs to the glutathione peroxidase family.</text>
</comment>
<dbReference type="PROSITE" id="PS51355">
    <property type="entry name" value="GLUTATHIONE_PEROXID_3"/>
    <property type="match status" value="1"/>
</dbReference>
<dbReference type="PANTHER" id="PTHR11592">
    <property type="entry name" value="GLUTATHIONE PEROXIDASE"/>
    <property type="match status" value="1"/>
</dbReference>
<evidence type="ECO:0000256" key="5">
    <source>
        <dbReference type="ARBA" id="ARBA00022729"/>
    </source>
</evidence>
<keyword evidence="3" id="KW-0964">Secreted</keyword>
<dbReference type="Proteomes" id="UP000314986">
    <property type="component" value="Unassembled WGS sequence"/>
</dbReference>
<dbReference type="InParanoid" id="A0A4W3JXX9"/>
<reference evidence="8" key="4">
    <citation type="submission" date="2025-08" db="UniProtKB">
        <authorList>
            <consortium name="Ensembl"/>
        </authorList>
    </citation>
    <scope>IDENTIFICATION</scope>
</reference>
<evidence type="ECO:0000256" key="6">
    <source>
        <dbReference type="ARBA" id="ARBA00023002"/>
    </source>
</evidence>
<dbReference type="GO" id="GO:0005576">
    <property type="term" value="C:extracellular region"/>
    <property type="evidence" value="ECO:0007669"/>
    <property type="project" value="UniProtKB-SubCell"/>
</dbReference>
<gene>
    <name evidence="8" type="primary">LOC103176634</name>
</gene>
<dbReference type="InterPro" id="IPR000889">
    <property type="entry name" value="Glutathione_peroxidase"/>
</dbReference>
<dbReference type="GO" id="GO:0004602">
    <property type="term" value="F:glutathione peroxidase activity"/>
    <property type="evidence" value="ECO:0007669"/>
    <property type="project" value="TreeGrafter"/>
</dbReference>